<evidence type="ECO:0000256" key="4">
    <source>
        <dbReference type="ARBA" id="ARBA00023136"/>
    </source>
</evidence>
<keyword evidence="4 5" id="KW-0472">Membrane</keyword>
<evidence type="ECO:0008006" key="8">
    <source>
        <dbReference type="Google" id="ProtNLM"/>
    </source>
</evidence>
<dbReference type="GO" id="GO:0016020">
    <property type="term" value="C:membrane"/>
    <property type="evidence" value="ECO:0007669"/>
    <property type="project" value="UniProtKB-SubCell"/>
</dbReference>
<keyword evidence="7" id="KW-1185">Reference proteome</keyword>
<dbReference type="Gene3D" id="1.20.1250.20">
    <property type="entry name" value="MFS general substrate transporter like domains"/>
    <property type="match status" value="1"/>
</dbReference>
<evidence type="ECO:0000256" key="2">
    <source>
        <dbReference type="ARBA" id="ARBA00022692"/>
    </source>
</evidence>
<feature type="transmembrane region" description="Helical" evidence="5">
    <location>
        <begin position="79"/>
        <end position="99"/>
    </location>
</feature>
<feature type="transmembrane region" description="Helical" evidence="5">
    <location>
        <begin position="315"/>
        <end position="338"/>
    </location>
</feature>
<feature type="transmembrane region" description="Helical" evidence="5">
    <location>
        <begin position="111"/>
        <end position="134"/>
    </location>
</feature>
<evidence type="ECO:0000256" key="3">
    <source>
        <dbReference type="ARBA" id="ARBA00022989"/>
    </source>
</evidence>
<feature type="transmembrane region" description="Helical" evidence="5">
    <location>
        <begin position="197"/>
        <end position="217"/>
    </location>
</feature>
<dbReference type="InterPro" id="IPR024371">
    <property type="entry name" value="AcetylCoA_trans_1-like"/>
</dbReference>
<accession>A0A815SE45</accession>
<dbReference type="Proteomes" id="UP000663828">
    <property type="component" value="Unassembled WGS sequence"/>
</dbReference>
<dbReference type="PANTHER" id="PTHR12778">
    <property type="entry name" value="SOLUTE CARRIER FAMILY 33 ACETYL-COA TRANSPORTER -RELATED"/>
    <property type="match status" value="1"/>
</dbReference>
<feature type="transmembrane region" description="Helical" evidence="5">
    <location>
        <begin position="415"/>
        <end position="434"/>
    </location>
</feature>
<dbReference type="GO" id="GO:0035348">
    <property type="term" value="P:acetyl-CoA transmembrane transport"/>
    <property type="evidence" value="ECO:0007669"/>
    <property type="project" value="InterPro"/>
</dbReference>
<dbReference type="PANTHER" id="PTHR12778:SF9">
    <property type="entry name" value="ACETYL-COENZYME A TRANSPORTER 1"/>
    <property type="match status" value="1"/>
</dbReference>
<keyword evidence="3 5" id="KW-1133">Transmembrane helix</keyword>
<evidence type="ECO:0000256" key="1">
    <source>
        <dbReference type="ARBA" id="ARBA00004141"/>
    </source>
</evidence>
<dbReference type="AlphaFoldDB" id="A0A815SE45"/>
<comment type="subcellular location">
    <subcellularLocation>
        <location evidence="1">Membrane</location>
        <topology evidence="1">Multi-pass membrane protein</topology>
    </subcellularLocation>
</comment>
<sequence length="484" mass="54566">MHPARLVLIWDILIIGTLYLLQGVLQGFGQSMPLYLASHKASWKQQGIFSLVSYPYSFKILWAPVLDSVYSRRFGRHQTWLVPTQFLIGVILFILGFYLDFLLKNSCVVELTIIFFFTCLLMSIQDIVVDGWAVSLFKNINPQWASTCQSIGQTLGAFIGSTVLLIFESSTFTNKFIRKPLSLPDQPHGLFSLQQFTLFWAVAFLIVGTLLLLMTLCNRRTNKIIDQVKEKEPEAKLTILQTYVDVWKLLKKRCMYKLILITTTFGIGFAATSSMTDLTLIKYGTTRDTLALISVPLIAIRIVTPVCLRKTRRPLVWFTRAYIPRLIAGLILTIYIFFTPQLLHTSAFCPGLILFLALHDTMVCLMTVSLFGFFAHVSEPRIGGTYMTLLATLHNLGNALSSTVVLYSAEWLPKPYAYSIEVGVCAILGLIWIASMWRMARGLGELSVTDWYLKPEKPDTPGTAKGISNVYIIDEDIFVSSSNL</sequence>
<dbReference type="EMBL" id="CAJNOR010004269">
    <property type="protein sequence ID" value="CAF1488994.1"/>
    <property type="molecule type" value="Genomic_DNA"/>
</dbReference>
<organism evidence="6 7">
    <name type="scientific">Adineta ricciae</name>
    <name type="common">Rotifer</name>
    <dbReference type="NCBI Taxonomy" id="249248"/>
    <lineage>
        <taxon>Eukaryota</taxon>
        <taxon>Metazoa</taxon>
        <taxon>Spiralia</taxon>
        <taxon>Gnathifera</taxon>
        <taxon>Rotifera</taxon>
        <taxon>Eurotatoria</taxon>
        <taxon>Bdelloidea</taxon>
        <taxon>Adinetida</taxon>
        <taxon>Adinetidae</taxon>
        <taxon>Adineta</taxon>
    </lineage>
</organism>
<evidence type="ECO:0000313" key="7">
    <source>
        <dbReference type="Proteomes" id="UP000663828"/>
    </source>
</evidence>
<protein>
    <recommendedName>
        <fullName evidence="8">Acetyl-coenzyme A transporter 1</fullName>
    </recommendedName>
</protein>
<dbReference type="InterPro" id="IPR036259">
    <property type="entry name" value="MFS_trans_sf"/>
</dbReference>
<comment type="caution">
    <text evidence="6">The sequence shown here is derived from an EMBL/GenBank/DDBJ whole genome shotgun (WGS) entry which is preliminary data.</text>
</comment>
<proteinExistence type="predicted"/>
<keyword evidence="2 5" id="KW-0812">Transmembrane</keyword>
<feature type="transmembrane region" description="Helical" evidence="5">
    <location>
        <begin position="350"/>
        <end position="374"/>
    </location>
</feature>
<dbReference type="SUPFAM" id="SSF103473">
    <property type="entry name" value="MFS general substrate transporter"/>
    <property type="match status" value="1"/>
</dbReference>
<feature type="transmembrane region" description="Helical" evidence="5">
    <location>
        <begin position="289"/>
        <end position="308"/>
    </location>
</feature>
<evidence type="ECO:0000256" key="5">
    <source>
        <dbReference type="SAM" id="Phobius"/>
    </source>
</evidence>
<gene>
    <name evidence="6" type="ORF">XAT740_LOCUS38974</name>
</gene>
<evidence type="ECO:0000313" key="6">
    <source>
        <dbReference type="EMBL" id="CAF1488994.1"/>
    </source>
</evidence>
<feature type="transmembrane region" description="Helical" evidence="5">
    <location>
        <begin position="258"/>
        <end position="283"/>
    </location>
</feature>
<dbReference type="InterPro" id="IPR004752">
    <property type="entry name" value="AmpG_permease/AT-1"/>
</dbReference>
<reference evidence="6" key="1">
    <citation type="submission" date="2021-02" db="EMBL/GenBank/DDBJ databases">
        <authorList>
            <person name="Nowell W R."/>
        </authorList>
    </citation>
    <scope>NUCLEOTIDE SEQUENCE</scope>
</reference>
<feature type="transmembrane region" description="Helical" evidence="5">
    <location>
        <begin position="386"/>
        <end position="409"/>
    </location>
</feature>
<name>A0A815SE45_ADIRI</name>
<feature type="transmembrane region" description="Helical" evidence="5">
    <location>
        <begin position="7"/>
        <end position="28"/>
    </location>
</feature>
<dbReference type="GO" id="GO:0008521">
    <property type="term" value="F:acetyl-CoA transmembrane transporter activity"/>
    <property type="evidence" value="ECO:0007669"/>
    <property type="project" value="InterPro"/>
</dbReference>
<dbReference type="Pfam" id="PF13000">
    <property type="entry name" value="Acatn"/>
    <property type="match status" value="2"/>
</dbReference>